<dbReference type="InterPro" id="IPR039426">
    <property type="entry name" value="TonB-dep_rcpt-like"/>
</dbReference>
<feature type="domain" description="TonB-dependent receptor plug" evidence="2">
    <location>
        <begin position="127"/>
        <end position="210"/>
    </location>
</feature>
<dbReference type="Proteomes" id="UP000886124">
    <property type="component" value="Unassembled WGS sequence"/>
</dbReference>
<sequence length="213" mass="23139">MEVDMKSLFLLILLGCFSLSWATVQKGNLAGTVRDKISQQPLVGVNIVVENTIQGAASDVNGNYFIPALQPGSYNISFQYLGYQTVLKSNIIINPGKTTVLDVIMEADVLESESIEVTASYFQKPLDAVVSSRSVDMEEIRRSPGSNLDIQRVMQALPAVVSASDQNNEIIIRGGNPGENLFIMDEIEIPNPNHFGQHGEGGGPINMINTLMV</sequence>
<comment type="subcellular location">
    <subcellularLocation>
        <location evidence="1">Cell outer membrane</location>
        <topology evidence="1">Multi-pass membrane protein</topology>
    </subcellularLocation>
</comment>
<comment type="similarity">
    <text evidence="1">Belongs to the TonB-dependent receptor family.</text>
</comment>
<gene>
    <name evidence="3" type="ORF">ENJ89_10365</name>
</gene>
<dbReference type="InterPro" id="IPR008969">
    <property type="entry name" value="CarboxyPept-like_regulatory"/>
</dbReference>
<dbReference type="SUPFAM" id="SSF56935">
    <property type="entry name" value="Porins"/>
    <property type="match status" value="1"/>
</dbReference>
<dbReference type="PROSITE" id="PS52016">
    <property type="entry name" value="TONB_DEPENDENT_REC_3"/>
    <property type="match status" value="1"/>
</dbReference>
<feature type="non-terminal residue" evidence="3">
    <location>
        <position position="213"/>
    </location>
</feature>
<dbReference type="Gene3D" id="2.60.40.1120">
    <property type="entry name" value="Carboxypeptidase-like, regulatory domain"/>
    <property type="match status" value="1"/>
</dbReference>
<dbReference type="Pfam" id="PF07715">
    <property type="entry name" value="Plug"/>
    <property type="match status" value="1"/>
</dbReference>
<dbReference type="GO" id="GO:0009279">
    <property type="term" value="C:cell outer membrane"/>
    <property type="evidence" value="ECO:0007669"/>
    <property type="project" value="UniProtKB-SubCell"/>
</dbReference>
<protein>
    <recommendedName>
        <fullName evidence="2">TonB-dependent receptor plug domain-containing protein</fullName>
    </recommendedName>
</protein>
<dbReference type="InterPro" id="IPR012910">
    <property type="entry name" value="Plug_dom"/>
</dbReference>
<keyword evidence="1" id="KW-1134">Transmembrane beta strand</keyword>
<keyword evidence="1" id="KW-0812">Transmembrane</keyword>
<dbReference type="AlphaFoldDB" id="A0A7V5PQW5"/>
<organism evidence="3">
    <name type="scientific">Caldithrix abyssi</name>
    <dbReference type="NCBI Taxonomy" id="187145"/>
    <lineage>
        <taxon>Bacteria</taxon>
        <taxon>Pseudomonadati</taxon>
        <taxon>Calditrichota</taxon>
        <taxon>Calditrichia</taxon>
        <taxon>Calditrichales</taxon>
        <taxon>Calditrichaceae</taxon>
        <taxon>Caldithrix</taxon>
    </lineage>
</organism>
<proteinExistence type="inferred from homology"/>
<dbReference type="Gene3D" id="2.170.130.10">
    <property type="entry name" value="TonB-dependent receptor, plug domain"/>
    <property type="match status" value="1"/>
</dbReference>
<keyword evidence="1" id="KW-0472">Membrane</keyword>
<dbReference type="EMBL" id="DROD01000661">
    <property type="protein sequence ID" value="HHJ53587.1"/>
    <property type="molecule type" value="Genomic_DNA"/>
</dbReference>
<dbReference type="InterPro" id="IPR037066">
    <property type="entry name" value="Plug_dom_sf"/>
</dbReference>
<dbReference type="SUPFAM" id="SSF49464">
    <property type="entry name" value="Carboxypeptidase regulatory domain-like"/>
    <property type="match status" value="1"/>
</dbReference>
<evidence type="ECO:0000313" key="3">
    <source>
        <dbReference type="EMBL" id="HHJ53587.1"/>
    </source>
</evidence>
<name>A0A7V5PQW5_CALAY</name>
<dbReference type="Pfam" id="PF13620">
    <property type="entry name" value="CarboxypepD_reg"/>
    <property type="match status" value="1"/>
</dbReference>
<accession>A0A7V5PQW5</accession>
<evidence type="ECO:0000259" key="2">
    <source>
        <dbReference type="Pfam" id="PF07715"/>
    </source>
</evidence>
<keyword evidence="1" id="KW-0998">Cell outer membrane</keyword>
<evidence type="ECO:0000256" key="1">
    <source>
        <dbReference type="PROSITE-ProRule" id="PRU01360"/>
    </source>
</evidence>
<comment type="caution">
    <text evidence="3">The sequence shown here is derived from an EMBL/GenBank/DDBJ whole genome shotgun (WGS) entry which is preliminary data.</text>
</comment>
<reference evidence="3" key="1">
    <citation type="journal article" date="2020" name="mSystems">
        <title>Genome- and Community-Level Interaction Insights into Carbon Utilization and Element Cycling Functions of Hydrothermarchaeota in Hydrothermal Sediment.</title>
        <authorList>
            <person name="Zhou Z."/>
            <person name="Liu Y."/>
            <person name="Xu W."/>
            <person name="Pan J."/>
            <person name="Luo Z.H."/>
            <person name="Li M."/>
        </authorList>
    </citation>
    <scope>NUCLEOTIDE SEQUENCE [LARGE SCALE GENOMIC DNA]</scope>
    <source>
        <strain evidence="3">HyVt-527</strain>
    </source>
</reference>
<keyword evidence="1" id="KW-0813">Transport</keyword>